<dbReference type="PANTHER" id="PTHR15948">
    <property type="entry name" value="G-PROTEIN COUPLED RECEPTOR 89-RELATED"/>
    <property type="match status" value="1"/>
</dbReference>
<comment type="caution">
    <text evidence="9">The sequence shown here is derived from an EMBL/GenBank/DDBJ whole genome shotgun (WGS) entry which is preliminary data.</text>
</comment>
<feature type="domain" description="Abscisic acid G-protein coupled receptor-like" evidence="6">
    <location>
        <begin position="339"/>
        <end position="518"/>
    </location>
</feature>
<dbReference type="OrthoDB" id="264392at2759"/>
<evidence type="ECO:0000313" key="9">
    <source>
        <dbReference type="EMBL" id="TKA78260.1"/>
    </source>
</evidence>
<feature type="domain" description="Golgi pH regulator conserved" evidence="7">
    <location>
        <begin position="208"/>
        <end position="274"/>
    </location>
</feature>
<feature type="transmembrane region" description="Helical" evidence="5">
    <location>
        <begin position="92"/>
        <end position="112"/>
    </location>
</feature>
<dbReference type="Proteomes" id="UP000308768">
    <property type="component" value="Unassembled WGS sequence"/>
</dbReference>
<evidence type="ECO:0000256" key="5">
    <source>
        <dbReference type="SAM" id="Phobius"/>
    </source>
</evidence>
<dbReference type="PANTHER" id="PTHR15948:SF0">
    <property type="entry name" value="GOLGI PH REGULATOR A-RELATED"/>
    <property type="match status" value="1"/>
</dbReference>
<keyword evidence="2 5" id="KW-0812">Transmembrane</keyword>
<evidence type="ECO:0000256" key="4">
    <source>
        <dbReference type="ARBA" id="ARBA00023136"/>
    </source>
</evidence>
<dbReference type="AlphaFoldDB" id="A0A4U0XLW5"/>
<dbReference type="EMBL" id="NAJN01000150">
    <property type="protein sequence ID" value="TKA78260.1"/>
    <property type="molecule type" value="Genomic_DNA"/>
</dbReference>
<gene>
    <name evidence="9" type="ORF">B0A49_02626</name>
    <name evidence="8" type="ORF">B0A49_05391</name>
</gene>
<proteinExistence type="predicted"/>
<dbReference type="Pfam" id="PF12537">
    <property type="entry name" value="GPHR_N"/>
    <property type="match status" value="1"/>
</dbReference>
<dbReference type="InterPro" id="IPR022535">
    <property type="entry name" value="Golgi_pH-regulator_cons_dom"/>
</dbReference>
<evidence type="ECO:0000256" key="1">
    <source>
        <dbReference type="ARBA" id="ARBA00004141"/>
    </source>
</evidence>
<feature type="transmembrane region" description="Helical" evidence="5">
    <location>
        <begin position="27"/>
        <end position="46"/>
    </location>
</feature>
<dbReference type="EMBL" id="NAJN01000656">
    <property type="protein sequence ID" value="TKA70305.1"/>
    <property type="molecule type" value="Genomic_DNA"/>
</dbReference>
<feature type="transmembrane region" description="Helical" evidence="5">
    <location>
        <begin position="169"/>
        <end position="189"/>
    </location>
</feature>
<feature type="transmembrane region" description="Helical" evidence="5">
    <location>
        <begin position="344"/>
        <end position="365"/>
    </location>
</feature>
<evidence type="ECO:0000313" key="10">
    <source>
        <dbReference type="Proteomes" id="UP000308768"/>
    </source>
</evidence>
<dbReference type="STRING" id="331657.A0A4U0XLW5"/>
<organism evidence="9 10">
    <name type="scientific">Cryomyces minteri</name>
    <dbReference type="NCBI Taxonomy" id="331657"/>
    <lineage>
        <taxon>Eukaryota</taxon>
        <taxon>Fungi</taxon>
        <taxon>Dikarya</taxon>
        <taxon>Ascomycota</taxon>
        <taxon>Pezizomycotina</taxon>
        <taxon>Dothideomycetes</taxon>
        <taxon>Dothideomycetes incertae sedis</taxon>
        <taxon>Cryomyces</taxon>
    </lineage>
</organism>
<feature type="transmembrane region" description="Helical" evidence="5">
    <location>
        <begin position="132"/>
        <end position="157"/>
    </location>
</feature>
<feature type="transmembrane region" description="Helical" evidence="5">
    <location>
        <begin position="448"/>
        <end position="469"/>
    </location>
</feature>
<keyword evidence="4 5" id="KW-0472">Membrane</keyword>
<comment type="subcellular location">
    <subcellularLocation>
        <location evidence="1">Membrane</location>
        <topology evidence="1">Multi-pass membrane protein</topology>
    </subcellularLocation>
</comment>
<evidence type="ECO:0000256" key="3">
    <source>
        <dbReference type="ARBA" id="ARBA00022989"/>
    </source>
</evidence>
<keyword evidence="10" id="KW-1185">Reference proteome</keyword>
<dbReference type="Pfam" id="PF12430">
    <property type="entry name" value="ABA_GPCR"/>
    <property type="match status" value="1"/>
</dbReference>
<feature type="transmembrane region" description="Helical" evidence="5">
    <location>
        <begin position="498"/>
        <end position="516"/>
    </location>
</feature>
<protein>
    <recommendedName>
        <fullName evidence="11">Abscisic acid G-protein coupled receptor-like domain-containing protein</fullName>
    </recommendedName>
</protein>
<feature type="transmembrane region" description="Helical" evidence="5">
    <location>
        <begin position="412"/>
        <end position="436"/>
    </location>
</feature>
<name>A0A4U0XLW5_9PEZI</name>
<dbReference type="InterPro" id="IPR015672">
    <property type="entry name" value="GPHR/GTG"/>
</dbReference>
<evidence type="ECO:0000313" key="8">
    <source>
        <dbReference type="EMBL" id="TKA70305.1"/>
    </source>
</evidence>
<evidence type="ECO:0000259" key="6">
    <source>
        <dbReference type="Pfam" id="PF12430"/>
    </source>
</evidence>
<feature type="transmembrane region" description="Helical" evidence="5">
    <location>
        <begin position="217"/>
        <end position="238"/>
    </location>
</feature>
<dbReference type="GO" id="GO:0016020">
    <property type="term" value="C:membrane"/>
    <property type="evidence" value="ECO:0007669"/>
    <property type="project" value="UniProtKB-SubCell"/>
</dbReference>
<evidence type="ECO:0008006" key="11">
    <source>
        <dbReference type="Google" id="ProtNLM"/>
    </source>
</evidence>
<evidence type="ECO:0000256" key="2">
    <source>
        <dbReference type="ARBA" id="ARBA00022692"/>
    </source>
</evidence>
<dbReference type="InterPro" id="IPR025969">
    <property type="entry name" value="ABA_GPCR_dom"/>
</dbReference>
<keyword evidence="3 5" id="KW-1133">Transmembrane helix</keyword>
<evidence type="ECO:0000259" key="7">
    <source>
        <dbReference type="Pfam" id="PF12537"/>
    </source>
</evidence>
<reference evidence="9 10" key="1">
    <citation type="submission" date="2017-03" db="EMBL/GenBank/DDBJ databases">
        <title>Genomes of endolithic fungi from Antarctica.</title>
        <authorList>
            <person name="Coleine C."/>
            <person name="Masonjones S."/>
            <person name="Stajich J.E."/>
        </authorList>
    </citation>
    <scope>NUCLEOTIDE SEQUENCE [LARGE SCALE GENOMIC DNA]</scope>
    <source>
        <strain evidence="9 10">CCFEE 5187</strain>
    </source>
</reference>
<accession>A0A4U0XLW5</accession>
<sequence>MLPTAECDDCVPAYLQRRLASFSPSTIAFSSLPFILTFGIVALVVLRRLFPLVSGQTSYKDDQAQGLPTTRWNSKAPSSNSEAVKETTAKQIAAATFSVSIALSTVLVELLLCEISNSLNPAARGLALKITLSSLLILLILVTPAIEIQSVISASGFKFTNSTGRVRARFAWLLEACGLAAWLLAFWWLGRGLLGSYLHEASYERAHTFSEGCLERIGIIGISLMASLAGFAAVSSLWQTFGVRDVPVSEATIARSQSGLDATAEMLAAKQSRLRALQRKMSDVPQDSGFMSRAMSSIRGNADVTELNALRLEISGLETMRQGLANSLAQLLNRRAVQQRSRSTLGRFVNAFNYVFALYCLYRIGATSLTTLRRWWAPDTTFAGTDPINNVLALVAKHWDPSLDRLAWSRQISFALSGIMLLAAFNAVLQTSLLFARLFPTLLAHAQTNLALIVSQVAATYVIASALLLRSNLPAEVSSVITEALGAPLEPRFVDRWFEGWFLGAVAFTGVGIFLGRKIGGSGVWDEEDGGVEMGKRS</sequence>